<dbReference type="Proteomes" id="UP000028524">
    <property type="component" value="Unassembled WGS sequence"/>
</dbReference>
<dbReference type="OMA" id="NQMYHKW"/>
<feature type="region of interest" description="Disordered" evidence="1">
    <location>
        <begin position="342"/>
        <end position="372"/>
    </location>
</feature>
<dbReference type="AlphaFoldDB" id="A0A084QK15"/>
<organism evidence="4 5">
    <name type="scientific">Stachybotrys chlorohalonatus (strain IBT 40285)</name>
    <dbReference type="NCBI Taxonomy" id="1283841"/>
    <lineage>
        <taxon>Eukaryota</taxon>
        <taxon>Fungi</taxon>
        <taxon>Dikarya</taxon>
        <taxon>Ascomycota</taxon>
        <taxon>Pezizomycotina</taxon>
        <taxon>Sordariomycetes</taxon>
        <taxon>Hypocreomycetidae</taxon>
        <taxon>Hypocreales</taxon>
        <taxon>Stachybotryaceae</taxon>
        <taxon>Stachybotrys</taxon>
    </lineage>
</organism>
<feature type="signal peptide" evidence="2">
    <location>
        <begin position="1"/>
        <end position="19"/>
    </location>
</feature>
<dbReference type="Pfam" id="PF26607">
    <property type="entry name" value="DUF8189"/>
    <property type="match status" value="1"/>
</dbReference>
<evidence type="ECO:0000313" key="4">
    <source>
        <dbReference type="EMBL" id="KFA64300.1"/>
    </source>
</evidence>
<dbReference type="InParanoid" id="A0A084QK15"/>
<dbReference type="EMBL" id="KL660690">
    <property type="protein sequence ID" value="KFA64300.1"/>
    <property type="molecule type" value="Genomic_DNA"/>
</dbReference>
<dbReference type="OrthoDB" id="406838at2759"/>
<dbReference type="InterPro" id="IPR058502">
    <property type="entry name" value="PLL-like_beta-prop"/>
</dbReference>
<proteinExistence type="predicted"/>
<feature type="chain" id="PRO_5001779476" description="PLL-like beta propeller domain-containing protein" evidence="2">
    <location>
        <begin position="20"/>
        <end position="372"/>
    </location>
</feature>
<dbReference type="SUPFAM" id="SSF89372">
    <property type="entry name" value="Fucose-specific lectin"/>
    <property type="match status" value="1"/>
</dbReference>
<accession>A0A084QK15</accession>
<dbReference type="HOGENOM" id="CLU_059884_2_0_1"/>
<sequence length="372" mass="41100">MYYTHTLVLMTSLISIVEASFSAVSWGDARVDLFGLAPDSSIWHKFYTGWDWQPASCFEKLPSSDVGAVSASSWGKGRLDIVFVNATGGNVLHKYYGGGKWGPSWETAADLGGHVTSVTSGSWGENRLDIVAKLGNSFVHKAWTGTEWFPSDSAWENFGGDFSSDPVVTSWGPGRLDIIGISSDGGSILHKFWHEGWSKWEDLGGGPFVKMPKVTSWGPGRLDFWAIDEEGKLNHLYWDGSQYQGWETLGGSFSHVPQVVHWNATKIDIVGKEGSTYRLKSFDGSEWHPSKDGWYDLASDFESEPSVVARRSTNFLSVFGVGEDGTLRTQIWTGYDWQPTADSTWSLGDLSDPYSEDKGKDRGDEDEGSEEL</sequence>
<feature type="domain" description="PLL-like beta propeller" evidence="3">
    <location>
        <begin position="21"/>
        <end position="334"/>
    </location>
</feature>
<reference evidence="4 5" key="1">
    <citation type="journal article" date="2014" name="BMC Genomics">
        <title>Comparative genome sequencing reveals chemotype-specific gene clusters in the toxigenic black mold Stachybotrys.</title>
        <authorList>
            <person name="Semeiks J."/>
            <person name="Borek D."/>
            <person name="Otwinowski Z."/>
            <person name="Grishin N.V."/>
        </authorList>
    </citation>
    <scope>NUCLEOTIDE SEQUENCE [LARGE SCALE GENOMIC DNA]</scope>
    <source>
        <strain evidence="4 5">IBT 40285</strain>
    </source>
</reference>
<evidence type="ECO:0000256" key="1">
    <source>
        <dbReference type="SAM" id="MobiDB-lite"/>
    </source>
</evidence>
<evidence type="ECO:0000256" key="2">
    <source>
        <dbReference type="SAM" id="SignalP"/>
    </source>
</evidence>
<gene>
    <name evidence="4" type="ORF">S40285_10374</name>
</gene>
<evidence type="ECO:0000313" key="5">
    <source>
        <dbReference type="Proteomes" id="UP000028524"/>
    </source>
</evidence>
<keyword evidence="2" id="KW-0732">Signal</keyword>
<dbReference type="Gene3D" id="2.120.10.70">
    <property type="entry name" value="Fucose-specific lectin"/>
    <property type="match status" value="1"/>
</dbReference>
<name>A0A084QK15_STAC4</name>
<protein>
    <recommendedName>
        <fullName evidence="3">PLL-like beta propeller domain-containing protein</fullName>
    </recommendedName>
</protein>
<dbReference type="STRING" id="1283841.A0A084QK15"/>
<evidence type="ECO:0000259" key="3">
    <source>
        <dbReference type="Pfam" id="PF26607"/>
    </source>
</evidence>
<keyword evidence="5" id="KW-1185">Reference proteome</keyword>